<sequence>MKRISLILILFFIAILGRAQYGNYLQLTVVELLQYQQQKLRKMPTVEPFKRYGLRRIMATKYLDNNDLRHIWGWHLQPNEQYQSSEPLYKLFRKTDESSLAVIDTQGGSTEVVFWDKAYYRRFAQQLRNIGFVVGNSQTASNVLQFRKVGVAVHVDVTIWPDVYILKVE</sequence>
<dbReference type="AlphaFoldDB" id="A0A379G9Z9"/>
<dbReference type="EMBL" id="UGTP01000004">
    <property type="protein sequence ID" value="SUC37838.1"/>
    <property type="molecule type" value="Genomic_DNA"/>
</dbReference>
<evidence type="ECO:0000313" key="1">
    <source>
        <dbReference type="EMBL" id="SUC37838.1"/>
    </source>
</evidence>
<reference evidence="1 2" key="1">
    <citation type="submission" date="2018-06" db="EMBL/GenBank/DDBJ databases">
        <authorList>
            <consortium name="Pathogen Informatics"/>
            <person name="Doyle S."/>
        </authorList>
    </citation>
    <scope>NUCLEOTIDE SEQUENCE [LARGE SCALE GENOMIC DNA]</scope>
    <source>
        <strain evidence="1 2">NCTC13043</strain>
    </source>
</reference>
<gene>
    <name evidence="1" type="ORF">NCTC13043_02336</name>
</gene>
<dbReference type="Proteomes" id="UP000254235">
    <property type="component" value="Unassembled WGS sequence"/>
</dbReference>
<protein>
    <submittedName>
        <fullName evidence="1">Uncharacterized protein</fullName>
    </submittedName>
</protein>
<dbReference type="GeneID" id="78571950"/>
<proteinExistence type="predicted"/>
<dbReference type="RefSeq" id="WP_115084195.1">
    <property type="nucleotide sequence ID" value="NZ_CAKAQN010000046.1"/>
</dbReference>
<accession>A0A379G9Z9</accession>
<organism evidence="1 2">
    <name type="scientific">Prevotella pallens</name>
    <dbReference type="NCBI Taxonomy" id="60133"/>
    <lineage>
        <taxon>Bacteria</taxon>
        <taxon>Pseudomonadati</taxon>
        <taxon>Bacteroidota</taxon>
        <taxon>Bacteroidia</taxon>
        <taxon>Bacteroidales</taxon>
        <taxon>Prevotellaceae</taxon>
        <taxon>Prevotella</taxon>
    </lineage>
</organism>
<evidence type="ECO:0000313" key="2">
    <source>
        <dbReference type="Proteomes" id="UP000254235"/>
    </source>
</evidence>
<dbReference type="OrthoDB" id="1080500at2"/>
<name>A0A379G9Z9_9BACT</name>